<dbReference type="EMBL" id="DF967972">
    <property type="protein sequence ID" value="GAP12590.1"/>
    <property type="molecule type" value="Genomic_DNA"/>
</dbReference>
<dbReference type="PANTHER" id="PTHR36304">
    <property type="entry name" value="DOMAIN GTPASE-ACTIVATING PROTEIN, PUTATIVE-RELATED-RELATED"/>
    <property type="match status" value="1"/>
</dbReference>
<dbReference type="OrthoDB" id="157911at2"/>
<keyword evidence="3" id="KW-1185">Reference proteome</keyword>
<organism evidence="2">
    <name type="scientific">Longilinea arvoryzae</name>
    <dbReference type="NCBI Taxonomy" id="360412"/>
    <lineage>
        <taxon>Bacteria</taxon>
        <taxon>Bacillati</taxon>
        <taxon>Chloroflexota</taxon>
        <taxon>Anaerolineae</taxon>
        <taxon>Anaerolineales</taxon>
        <taxon>Anaerolineaceae</taxon>
        <taxon>Longilinea</taxon>
    </lineage>
</organism>
<protein>
    <submittedName>
        <fullName evidence="2">Uncharacterized distant relative of homeotic protein bithoraxoid</fullName>
    </submittedName>
</protein>
<sequence>MMQGTLADMTITDLIQHNCMEQKTARLTLRHANQSAIVFFQDGNMTHAVCGNVEGEEAVYQIIRWEDGEFSLDAGITSPKTTITQNWSGILLEGARLLDENANEIDQLFDQPLVTGLDTMAQKIEDILKEMGNEITGFVAGMVVGMDALPIAVYSKEKEDVDMVSAQMTLLLKLVDTSVSKLDSSIVMKDNLLTARNAYVLMHHLPDKKHFIGIIADRKTAVLGNLRLMSGIYSERISKVMPR</sequence>
<proteinExistence type="predicted"/>
<evidence type="ECO:0000313" key="3">
    <source>
        <dbReference type="Proteomes" id="UP000055060"/>
    </source>
</evidence>
<dbReference type="InterPro" id="IPR025497">
    <property type="entry name" value="PatA-like_N"/>
</dbReference>
<dbReference type="Pfam" id="PF14332">
    <property type="entry name" value="DUF4388"/>
    <property type="match status" value="1"/>
</dbReference>
<dbReference type="RefSeq" id="WP_083522250.1">
    <property type="nucleotide sequence ID" value="NZ_DF967972.1"/>
</dbReference>
<dbReference type="AlphaFoldDB" id="A0A0S7B6N3"/>
<evidence type="ECO:0000259" key="1">
    <source>
        <dbReference type="Pfam" id="PF14332"/>
    </source>
</evidence>
<name>A0A0S7B6N3_9CHLR</name>
<evidence type="ECO:0000313" key="2">
    <source>
        <dbReference type="EMBL" id="GAP12590.1"/>
    </source>
</evidence>
<feature type="domain" description="PatA-like N-terminal" evidence="1">
    <location>
        <begin position="3"/>
        <end position="101"/>
    </location>
</feature>
<dbReference type="PANTHER" id="PTHR36304:SF4">
    <property type="entry name" value="DUF4388 DOMAIN-CONTAINING PROTEIN"/>
    <property type="match status" value="1"/>
</dbReference>
<dbReference type="Proteomes" id="UP000055060">
    <property type="component" value="Unassembled WGS sequence"/>
</dbReference>
<accession>A0A0S7B6N3</accession>
<reference evidence="2" key="1">
    <citation type="submission" date="2015-07" db="EMBL/GenBank/DDBJ databases">
        <title>Draft Genome Sequences of Anaerolinea thermolimosa IMO-1, Bellilinea caldifistulae GOMI-1, Leptolinea tardivitalis YMTK-2, Levilinea saccharolytica KIBI-1,Longilinea arvoryzae KOME-1, Previously Described as Members of the Anaerolineaceae (Chloroflexi).</title>
        <authorList>
            <person name="Sekiguchi Y."/>
            <person name="Ohashi A."/>
            <person name="Matsuura N."/>
            <person name="Tourlousse M.D."/>
        </authorList>
    </citation>
    <scope>NUCLEOTIDE SEQUENCE [LARGE SCALE GENOMIC DNA]</scope>
    <source>
        <strain evidence="2">KOME-1</strain>
    </source>
</reference>
<dbReference type="STRING" id="360412.LARV_00326"/>
<dbReference type="Gene3D" id="3.30.450.30">
    <property type="entry name" value="Dynein light chain 2a, cytoplasmic"/>
    <property type="match status" value="1"/>
</dbReference>
<gene>
    <name evidence="2" type="ORF">LARV_00326</name>
</gene>